<dbReference type="VEuPathDB" id="VectorBase:ASTE010364"/>
<name>A0A182YJK2_ANOST</name>
<dbReference type="Proteomes" id="UP000076408">
    <property type="component" value="Unassembled WGS sequence"/>
</dbReference>
<sequence length="76" mass="8757">MASDDDDDDFVDDVSRDYYPRVLEHIINTQSPQVLCRDYKEILGTLDIISTDPGQYHDRVINRKLESSPTTEVAVR</sequence>
<reference evidence="1" key="2">
    <citation type="submission" date="2020-05" db="UniProtKB">
        <authorList>
            <consortium name="EnsemblMetazoa"/>
        </authorList>
    </citation>
    <scope>IDENTIFICATION</scope>
    <source>
        <strain evidence="1">Indian</strain>
    </source>
</reference>
<protein>
    <submittedName>
        <fullName evidence="1">Uncharacterized protein</fullName>
    </submittedName>
</protein>
<reference evidence="2" key="1">
    <citation type="journal article" date="2014" name="Genome Biol.">
        <title>Genome analysis of a major urban malaria vector mosquito, Anopheles stephensi.</title>
        <authorList>
            <person name="Jiang X."/>
            <person name="Peery A."/>
            <person name="Hall A.B."/>
            <person name="Sharma A."/>
            <person name="Chen X.G."/>
            <person name="Waterhouse R.M."/>
            <person name="Komissarov A."/>
            <person name="Riehle M.M."/>
            <person name="Shouche Y."/>
            <person name="Sharakhova M.V."/>
            <person name="Lawson D."/>
            <person name="Pakpour N."/>
            <person name="Arensburger P."/>
            <person name="Davidson V.L."/>
            <person name="Eiglmeier K."/>
            <person name="Emrich S."/>
            <person name="George P."/>
            <person name="Kennedy R.C."/>
            <person name="Mane S.P."/>
            <person name="Maslen G."/>
            <person name="Oringanje C."/>
            <person name="Qi Y."/>
            <person name="Settlage R."/>
            <person name="Tojo M."/>
            <person name="Tubio J.M."/>
            <person name="Unger M.F."/>
            <person name="Wang B."/>
            <person name="Vernick K.D."/>
            <person name="Ribeiro J.M."/>
            <person name="James A.A."/>
            <person name="Michel K."/>
            <person name="Riehle M.A."/>
            <person name="Luckhart S."/>
            <person name="Sharakhov I.V."/>
            <person name="Tu Z."/>
        </authorList>
    </citation>
    <scope>NUCLEOTIDE SEQUENCE [LARGE SCALE GENOMIC DNA]</scope>
    <source>
        <strain evidence="2">Indian</strain>
    </source>
</reference>
<evidence type="ECO:0000313" key="1">
    <source>
        <dbReference type="EnsemblMetazoa" id="ASTEI08638-PA"/>
    </source>
</evidence>
<proteinExistence type="predicted"/>
<accession>A0A182YJK2</accession>
<dbReference type="AlphaFoldDB" id="A0A182YJK2"/>
<evidence type="ECO:0000313" key="2">
    <source>
        <dbReference type="Proteomes" id="UP000076408"/>
    </source>
</evidence>
<dbReference type="VEuPathDB" id="VectorBase:ASTEI08638"/>
<keyword evidence="2" id="KW-1185">Reference proteome</keyword>
<organism evidence="1 2">
    <name type="scientific">Anopheles stephensi</name>
    <name type="common">Indo-Pakistan malaria mosquito</name>
    <dbReference type="NCBI Taxonomy" id="30069"/>
    <lineage>
        <taxon>Eukaryota</taxon>
        <taxon>Metazoa</taxon>
        <taxon>Ecdysozoa</taxon>
        <taxon>Arthropoda</taxon>
        <taxon>Hexapoda</taxon>
        <taxon>Insecta</taxon>
        <taxon>Pterygota</taxon>
        <taxon>Neoptera</taxon>
        <taxon>Endopterygota</taxon>
        <taxon>Diptera</taxon>
        <taxon>Nematocera</taxon>
        <taxon>Culicoidea</taxon>
        <taxon>Culicidae</taxon>
        <taxon>Anophelinae</taxon>
        <taxon>Anopheles</taxon>
    </lineage>
</organism>
<dbReference type="EnsemblMetazoa" id="ASTEI08638-RA">
    <property type="protein sequence ID" value="ASTEI08638-PA"/>
    <property type="gene ID" value="ASTEI08638"/>
</dbReference>